<dbReference type="Gene3D" id="3.30.310.70">
    <property type="entry name" value="TT1751-like domain"/>
    <property type="match status" value="1"/>
</dbReference>
<gene>
    <name evidence="2" type="ORF">G3480_15910</name>
</gene>
<dbReference type="CDD" id="cd14797">
    <property type="entry name" value="DUF302"/>
    <property type="match status" value="1"/>
</dbReference>
<dbReference type="Pfam" id="PF03625">
    <property type="entry name" value="DUF302"/>
    <property type="match status" value="1"/>
</dbReference>
<evidence type="ECO:0000313" key="3">
    <source>
        <dbReference type="Proteomes" id="UP000471640"/>
    </source>
</evidence>
<evidence type="ECO:0000313" key="2">
    <source>
        <dbReference type="EMBL" id="NEX21777.1"/>
    </source>
</evidence>
<keyword evidence="3" id="KW-1185">Reference proteome</keyword>
<comment type="caution">
    <text evidence="2">The sequence shown here is derived from an EMBL/GenBank/DDBJ whole genome shotgun (WGS) entry which is preliminary data.</text>
</comment>
<proteinExistence type="predicted"/>
<accession>A0A6P1DTY0</accession>
<name>A0A6P1DTY0_9GAMM</name>
<reference evidence="3" key="1">
    <citation type="journal article" date="2020" name="Microbiol. Resour. Announc.">
        <title>Draft Genome Sequences of Thiorhodococcus mannitoliphagus and Thiorhodococcus minor, Purple Sulfur Photosynthetic Bacteria in the Gammaproteobacterial Family Chromatiaceae.</title>
        <authorList>
            <person name="Aviles F.A."/>
            <person name="Meyer T.E."/>
            <person name="Kyndt J.A."/>
        </authorList>
    </citation>
    <scope>NUCLEOTIDE SEQUENCE [LARGE SCALE GENOMIC DNA]</scope>
    <source>
        <strain evidence="3">DSM 18266</strain>
    </source>
</reference>
<protein>
    <submittedName>
        <fullName evidence="2">DUF302 domain-containing protein</fullName>
    </submittedName>
</protein>
<organism evidence="2 3">
    <name type="scientific">Thiorhodococcus mannitoliphagus</name>
    <dbReference type="NCBI Taxonomy" id="329406"/>
    <lineage>
        <taxon>Bacteria</taxon>
        <taxon>Pseudomonadati</taxon>
        <taxon>Pseudomonadota</taxon>
        <taxon>Gammaproteobacteria</taxon>
        <taxon>Chromatiales</taxon>
        <taxon>Chromatiaceae</taxon>
        <taxon>Thiorhodococcus</taxon>
    </lineage>
</organism>
<feature type="domain" description="DUF302" evidence="1">
    <location>
        <begin position="77"/>
        <end position="136"/>
    </location>
</feature>
<dbReference type="SUPFAM" id="SSF103247">
    <property type="entry name" value="TT1751-like"/>
    <property type="match status" value="1"/>
</dbReference>
<dbReference type="InterPro" id="IPR035923">
    <property type="entry name" value="TT1751-like_sf"/>
</dbReference>
<dbReference type="EMBL" id="JAAIJR010000068">
    <property type="protein sequence ID" value="NEX21777.1"/>
    <property type="molecule type" value="Genomic_DNA"/>
</dbReference>
<dbReference type="Proteomes" id="UP000471640">
    <property type="component" value="Unassembled WGS sequence"/>
</dbReference>
<reference evidence="2 3" key="2">
    <citation type="submission" date="2020-02" db="EMBL/GenBank/DDBJ databases">
        <title>Genome sequences of Thiorhodococcus mannitoliphagus and Thiorhodococcus minor, purple sulfur photosynthetic bacteria in the gammaproteobacterial family, Chromatiaceae.</title>
        <authorList>
            <person name="Aviles F.A."/>
            <person name="Meyer T.E."/>
            <person name="Kyndt J.A."/>
        </authorList>
    </citation>
    <scope>NUCLEOTIDE SEQUENCE [LARGE SCALE GENOMIC DNA]</scope>
    <source>
        <strain evidence="2 3">DSM 18266</strain>
    </source>
</reference>
<evidence type="ECO:0000259" key="1">
    <source>
        <dbReference type="Pfam" id="PF03625"/>
    </source>
</evidence>
<dbReference type="AlphaFoldDB" id="A0A6P1DTY0"/>
<dbReference type="InterPro" id="IPR005180">
    <property type="entry name" value="DUF302"/>
</dbReference>
<sequence length="173" mass="19403">MRSTKKMRSIRKTMWLPMLALLPMLFLTSLVRAEGMSIADTVVKMTLAEDVSMDDAVDSMLLRANALNFKMVSRLPLSKELEAMGVETKRIEIFQFCDARIAAQMVAENIDFSAYLPCRITLIEDQDGKPWLITLDLDKVIQMADLAPDLKALAIKVRDTMMEIMTAGANGEL</sequence>